<comment type="subunit">
    <text evidence="8">Interacts with the cytoplasmic NapA precursor.</text>
</comment>
<feature type="domain" description="4Fe-4S ferredoxin-type" evidence="9">
    <location>
        <begin position="58"/>
        <end position="87"/>
    </location>
</feature>
<feature type="binding site" evidence="8">
    <location>
        <position position="70"/>
    </location>
    <ligand>
        <name>[4Fe-4S] cluster</name>
        <dbReference type="ChEBI" id="CHEBI:49883"/>
        <label>2</label>
    </ligand>
</feature>
<feature type="binding site" evidence="8">
    <location>
        <position position="77"/>
    </location>
    <ligand>
        <name>[4Fe-4S] cluster</name>
        <dbReference type="ChEBI" id="CHEBI:49883"/>
        <label>2</label>
    </ligand>
</feature>
<keyword evidence="6 8" id="KW-0408">Iron</keyword>
<feature type="domain" description="4Fe-4S ferredoxin-type" evidence="9">
    <location>
        <begin position="130"/>
        <end position="159"/>
    </location>
</feature>
<evidence type="ECO:0000256" key="2">
    <source>
        <dbReference type="ARBA" id="ARBA00022485"/>
    </source>
</evidence>
<dbReference type="EMBL" id="FBWG01000034">
    <property type="protein sequence ID" value="CUX52172.1"/>
    <property type="molecule type" value="Genomic_DNA"/>
</dbReference>
<dbReference type="Gene3D" id="3.30.70.20">
    <property type="match status" value="2"/>
</dbReference>
<feature type="binding site" evidence="8">
    <location>
        <position position="67"/>
    </location>
    <ligand>
        <name>[4Fe-4S] cluster</name>
        <dbReference type="ChEBI" id="CHEBI:49883"/>
        <label>2</label>
    </ligand>
</feature>
<feature type="binding site" evidence="8">
    <location>
        <position position="46"/>
    </location>
    <ligand>
        <name>[4Fe-4S] cluster</name>
        <dbReference type="ChEBI" id="CHEBI:49883"/>
        <label>1</label>
    </ligand>
</feature>
<dbReference type="InterPro" id="IPR050572">
    <property type="entry name" value="Fe-S_Ferredoxin"/>
</dbReference>
<keyword evidence="3 8" id="KW-0479">Metal-binding</keyword>
<dbReference type="AlphaFoldDB" id="A0A1S7RGL3"/>
<evidence type="ECO:0000256" key="1">
    <source>
        <dbReference type="ARBA" id="ARBA00022448"/>
    </source>
</evidence>
<dbReference type="Proteomes" id="UP000191987">
    <property type="component" value="Unassembled WGS sequence"/>
</dbReference>
<feature type="binding site" evidence="8">
    <location>
        <position position="139"/>
    </location>
    <ligand>
        <name>[4Fe-4S] cluster</name>
        <dbReference type="ChEBI" id="CHEBI:49883"/>
        <label>3</label>
    </ligand>
</feature>
<keyword evidence="8" id="KW-0963">Cytoplasm</keyword>
<dbReference type="PROSITE" id="PS00198">
    <property type="entry name" value="4FE4S_FER_1"/>
    <property type="match status" value="2"/>
</dbReference>
<gene>
    <name evidence="8 10" type="primary">napF</name>
    <name evidence="10" type="ORF">AGR7C_Lc160036</name>
</gene>
<evidence type="ECO:0000259" key="9">
    <source>
        <dbReference type="PROSITE" id="PS51379"/>
    </source>
</evidence>
<feature type="binding site" evidence="8">
    <location>
        <position position="145"/>
    </location>
    <ligand>
        <name>[4Fe-4S] cluster</name>
        <dbReference type="ChEBI" id="CHEBI:49883"/>
        <label>3</label>
    </ligand>
</feature>
<comment type="similarity">
    <text evidence="8">Belongs to the NapF family.</text>
</comment>
<accession>A0A1S7RGL3</accession>
<dbReference type="PANTHER" id="PTHR43687:SF6">
    <property type="entry name" value="L-ASPARTATE SEMIALDEHYDE SULFURTRANSFERASE IRON-SULFUR SUBUNIT"/>
    <property type="match status" value="1"/>
</dbReference>
<dbReference type="RefSeq" id="WP_035208404.1">
    <property type="nucleotide sequence ID" value="NZ_LT009749.1"/>
</dbReference>
<feature type="binding site" evidence="8">
    <location>
        <position position="36"/>
    </location>
    <ligand>
        <name>[4Fe-4S] cluster</name>
        <dbReference type="ChEBI" id="CHEBI:49883"/>
        <label>1</label>
    </ligand>
</feature>
<comment type="cofactor">
    <cofactor evidence="8">
        <name>[4Fe-4S] cluster</name>
        <dbReference type="ChEBI" id="CHEBI:49883"/>
    </cofactor>
</comment>
<keyword evidence="1" id="KW-0813">Transport</keyword>
<dbReference type="InterPro" id="IPR004496">
    <property type="entry name" value="NapF"/>
</dbReference>
<dbReference type="Pfam" id="PF12838">
    <property type="entry name" value="Fer4_7"/>
    <property type="match status" value="1"/>
</dbReference>
<feature type="binding site" evidence="8">
    <location>
        <position position="42"/>
    </location>
    <ligand>
        <name>[4Fe-4S] cluster</name>
        <dbReference type="ChEBI" id="CHEBI:49883"/>
        <label>1</label>
    </ligand>
</feature>
<evidence type="ECO:0000313" key="10">
    <source>
        <dbReference type="EMBL" id="CUX52172.1"/>
    </source>
</evidence>
<evidence type="ECO:0000256" key="8">
    <source>
        <dbReference type="HAMAP-Rule" id="MF_02201"/>
    </source>
</evidence>
<protein>
    <recommendedName>
        <fullName evidence="8">Ferredoxin-type protein NapF</fullName>
    </recommendedName>
</protein>
<feature type="binding site" evidence="8">
    <location>
        <position position="39"/>
    </location>
    <ligand>
        <name>[4Fe-4S] cluster</name>
        <dbReference type="ChEBI" id="CHEBI:49883"/>
        <label>1</label>
    </ligand>
</feature>
<feature type="binding site" evidence="8">
    <location>
        <position position="149"/>
    </location>
    <ligand>
        <name>[4Fe-4S] cluster</name>
        <dbReference type="ChEBI" id="CHEBI:49883"/>
        <label>3</label>
    </ligand>
</feature>
<proteinExistence type="inferred from homology"/>
<keyword evidence="5" id="KW-0249">Electron transport</keyword>
<name>A0A1S7RGL3_9HYPH</name>
<dbReference type="PROSITE" id="PS51379">
    <property type="entry name" value="4FE4S_FER_2"/>
    <property type="match status" value="4"/>
</dbReference>
<keyword evidence="2 8" id="KW-0004">4Fe-4S</keyword>
<evidence type="ECO:0000256" key="5">
    <source>
        <dbReference type="ARBA" id="ARBA00022982"/>
    </source>
</evidence>
<dbReference type="GO" id="GO:0005737">
    <property type="term" value="C:cytoplasm"/>
    <property type="evidence" value="ECO:0007669"/>
    <property type="project" value="UniProtKB-SubCell"/>
</dbReference>
<feature type="domain" description="4Fe-4S ferredoxin-type" evidence="9">
    <location>
        <begin position="27"/>
        <end position="56"/>
    </location>
</feature>
<dbReference type="SUPFAM" id="SSF54862">
    <property type="entry name" value="4Fe-4S ferredoxins"/>
    <property type="match status" value="1"/>
</dbReference>
<dbReference type="GO" id="GO:0051539">
    <property type="term" value="F:4 iron, 4 sulfur cluster binding"/>
    <property type="evidence" value="ECO:0007669"/>
    <property type="project" value="UniProtKB-UniRule"/>
</dbReference>
<dbReference type="InterPro" id="IPR017896">
    <property type="entry name" value="4Fe4S_Fe-S-bd"/>
</dbReference>
<evidence type="ECO:0000313" key="11">
    <source>
        <dbReference type="Proteomes" id="UP000191987"/>
    </source>
</evidence>
<dbReference type="HAMAP" id="MF_02201">
    <property type="entry name" value="NapF"/>
    <property type="match status" value="1"/>
</dbReference>
<dbReference type="CDD" id="cd10564">
    <property type="entry name" value="NapF_like"/>
    <property type="match status" value="1"/>
</dbReference>
<sequence>MMMEVSLSRRDFLRGGQKNRPRICPPGVALSDLAACSGCAKCVEACPTGIIAMADGLPCVDFSAGECTFCGKCAEACPEPVFAAPTAQRFGHVMAIGEGCLAFGNIDCQACRDACPTEAIRFRPRRGGPFVPELLEDACTGCGACVSVCPASVIEIKDRATEMQYA</sequence>
<keyword evidence="4 8" id="KW-0677">Repeat</keyword>
<evidence type="ECO:0000256" key="6">
    <source>
        <dbReference type="ARBA" id="ARBA00023004"/>
    </source>
</evidence>
<keyword evidence="7 8" id="KW-0411">Iron-sulfur</keyword>
<evidence type="ECO:0000256" key="7">
    <source>
        <dbReference type="ARBA" id="ARBA00023014"/>
    </source>
</evidence>
<dbReference type="Pfam" id="PF13237">
    <property type="entry name" value="Fer4_10"/>
    <property type="match status" value="1"/>
</dbReference>
<feature type="binding site" evidence="8">
    <location>
        <position position="142"/>
    </location>
    <ligand>
        <name>[4Fe-4S] cluster</name>
        <dbReference type="ChEBI" id="CHEBI:49883"/>
        <label>3</label>
    </ligand>
</feature>
<dbReference type="InterPro" id="IPR017900">
    <property type="entry name" value="4Fe4S_Fe_S_CS"/>
</dbReference>
<dbReference type="GO" id="GO:0046872">
    <property type="term" value="F:metal ion binding"/>
    <property type="evidence" value="ECO:0007669"/>
    <property type="project" value="UniProtKB-KW"/>
</dbReference>
<evidence type="ECO:0000256" key="4">
    <source>
        <dbReference type="ARBA" id="ARBA00022737"/>
    </source>
</evidence>
<evidence type="ECO:0000256" key="3">
    <source>
        <dbReference type="ARBA" id="ARBA00022723"/>
    </source>
</evidence>
<feature type="domain" description="4Fe-4S ferredoxin-type" evidence="9">
    <location>
        <begin position="106"/>
        <end position="125"/>
    </location>
</feature>
<organism evidence="10 11">
    <name type="scientific">Agrobacterium deltaense Zutra 3/1</name>
    <dbReference type="NCBI Taxonomy" id="1183427"/>
    <lineage>
        <taxon>Bacteria</taxon>
        <taxon>Pseudomonadati</taxon>
        <taxon>Pseudomonadota</taxon>
        <taxon>Alphaproteobacteria</taxon>
        <taxon>Hyphomicrobiales</taxon>
        <taxon>Rhizobiaceae</taxon>
        <taxon>Rhizobium/Agrobacterium group</taxon>
        <taxon>Agrobacterium</taxon>
    </lineage>
</organism>
<feature type="binding site" evidence="8">
    <location>
        <position position="73"/>
    </location>
    <ligand>
        <name>[4Fe-4S] cluster</name>
        <dbReference type="ChEBI" id="CHEBI:49883"/>
        <label>2</label>
    </ligand>
</feature>
<reference evidence="10 11" key="1">
    <citation type="submission" date="2016-01" db="EMBL/GenBank/DDBJ databases">
        <authorList>
            <person name="Oliw E.H."/>
        </authorList>
    </citation>
    <scope>NUCLEOTIDE SEQUENCE [LARGE SCALE GENOMIC DNA]</scope>
    <source>
        <strain evidence="10 11">Zutra 3-1</strain>
    </source>
</reference>
<comment type="function">
    <text evidence="8">Could be involved in the maturation of NapA, the catalytic subunit of the periplasmic nitrate reductase, before its export into the periplasm.</text>
</comment>
<comment type="subcellular location">
    <subcellularLocation>
        <location evidence="8">Cytoplasm</location>
    </subcellularLocation>
</comment>
<dbReference type="PANTHER" id="PTHR43687">
    <property type="entry name" value="ADENYLYLSULFATE REDUCTASE, BETA SUBUNIT"/>
    <property type="match status" value="1"/>
</dbReference>